<dbReference type="Proteomes" id="UP001075354">
    <property type="component" value="Chromosome 1"/>
</dbReference>
<dbReference type="InterPro" id="IPR038586">
    <property type="entry name" value="Tctex-1-like_sf"/>
</dbReference>
<evidence type="ECO:0008006" key="4">
    <source>
        <dbReference type="Google" id="ProtNLM"/>
    </source>
</evidence>
<comment type="caution">
    <text evidence="2">The sequence shown here is derived from an EMBL/GenBank/DDBJ whole genome shotgun (WGS) entry which is preliminary data.</text>
</comment>
<evidence type="ECO:0000313" key="3">
    <source>
        <dbReference type="Proteomes" id="UP001075354"/>
    </source>
</evidence>
<dbReference type="PANTHER" id="PTHR21255">
    <property type="entry name" value="T-COMPLEX-ASSOCIATED-TESTIS-EXPRESSED 1/ DYNEIN LIGHT CHAIN"/>
    <property type="match status" value="1"/>
</dbReference>
<proteinExistence type="inferred from homology"/>
<dbReference type="EMBL" id="JAPTSV010000001">
    <property type="protein sequence ID" value="KAJ1531895.1"/>
    <property type="molecule type" value="Genomic_DNA"/>
</dbReference>
<dbReference type="PANTHER" id="PTHR21255:SF4">
    <property type="entry name" value="DYNEIN LIGHT CHAIN TCTEX-TYPE"/>
    <property type="match status" value="1"/>
</dbReference>
<dbReference type="GO" id="GO:0045505">
    <property type="term" value="F:dynein intermediate chain binding"/>
    <property type="evidence" value="ECO:0007669"/>
    <property type="project" value="TreeGrafter"/>
</dbReference>
<dbReference type="AlphaFoldDB" id="A0AAV7XYR8"/>
<protein>
    <recommendedName>
        <fullName evidence="4">Dynein light chain</fullName>
    </recommendedName>
</protein>
<dbReference type="InterPro" id="IPR005334">
    <property type="entry name" value="Tctex-1-like"/>
</dbReference>
<reference evidence="2" key="1">
    <citation type="submission" date="2022-12" db="EMBL/GenBank/DDBJ databases">
        <title>Chromosome-level genome assembly of the bean flower thrips Megalurothrips usitatus.</title>
        <authorList>
            <person name="Ma L."/>
            <person name="Liu Q."/>
            <person name="Li H."/>
            <person name="Cai W."/>
        </authorList>
    </citation>
    <scope>NUCLEOTIDE SEQUENCE</scope>
    <source>
        <strain evidence="2">Cailab_2022a</strain>
    </source>
</reference>
<comment type="similarity">
    <text evidence="1">Belongs to the dynein light chain Tctex-type family.</text>
</comment>
<dbReference type="GO" id="GO:0005868">
    <property type="term" value="C:cytoplasmic dynein complex"/>
    <property type="evidence" value="ECO:0007669"/>
    <property type="project" value="TreeGrafter"/>
</dbReference>
<organism evidence="2 3">
    <name type="scientific">Megalurothrips usitatus</name>
    <name type="common">bean blossom thrips</name>
    <dbReference type="NCBI Taxonomy" id="439358"/>
    <lineage>
        <taxon>Eukaryota</taxon>
        <taxon>Metazoa</taxon>
        <taxon>Ecdysozoa</taxon>
        <taxon>Arthropoda</taxon>
        <taxon>Hexapoda</taxon>
        <taxon>Insecta</taxon>
        <taxon>Pterygota</taxon>
        <taxon>Neoptera</taxon>
        <taxon>Paraneoptera</taxon>
        <taxon>Thysanoptera</taxon>
        <taxon>Terebrantia</taxon>
        <taxon>Thripoidea</taxon>
        <taxon>Thripidae</taxon>
        <taxon>Megalurothrips</taxon>
    </lineage>
</organism>
<dbReference type="Pfam" id="PF03645">
    <property type="entry name" value="Tctex-1"/>
    <property type="match status" value="1"/>
</dbReference>
<name>A0AAV7XYR8_9NEOP</name>
<dbReference type="CDD" id="cd21455">
    <property type="entry name" value="DLC-like_DYNLT1_DYNLT3"/>
    <property type="match status" value="1"/>
</dbReference>
<keyword evidence="3" id="KW-1185">Reference proteome</keyword>
<accession>A0AAV7XYR8</accession>
<evidence type="ECO:0000256" key="1">
    <source>
        <dbReference type="ARBA" id="ARBA00005361"/>
    </source>
</evidence>
<sequence>MATELDDDKRFSNDEVMAIINECIDNTIGERSYSNENASSWSKTIAAECIKNLNKLEKPYKYTMTCSIMQKNGAGVHSASSCYWDNCNDAVCSVHWENETAHCIVNVFGFAL</sequence>
<dbReference type="Gene3D" id="3.30.1140.40">
    <property type="entry name" value="Tctex-1"/>
    <property type="match status" value="1"/>
</dbReference>
<dbReference type="GO" id="GO:0007018">
    <property type="term" value="P:microtubule-based movement"/>
    <property type="evidence" value="ECO:0007669"/>
    <property type="project" value="TreeGrafter"/>
</dbReference>
<dbReference type="GO" id="GO:0005737">
    <property type="term" value="C:cytoplasm"/>
    <property type="evidence" value="ECO:0007669"/>
    <property type="project" value="TreeGrafter"/>
</dbReference>
<evidence type="ECO:0000313" key="2">
    <source>
        <dbReference type="EMBL" id="KAJ1531895.1"/>
    </source>
</evidence>
<gene>
    <name evidence="2" type="ORF">ONE63_000542</name>
</gene>